<reference evidence="1" key="1">
    <citation type="submission" date="2020-03" db="EMBL/GenBank/DDBJ databases">
        <title>The deep terrestrial virosphere.</title>
        <authorList>
            <person name="Holmfeldt K."/>
            <person name="Nilsson E."/>
            <person name="Simone D."/>
            <person name="Lopez-Fernandez M."/>
            <person name="Wu X."/>
            <person name="de Brujin I."/>
            <person name="Lundin D."/>
            <person name="Andersson A."/>
            <person name="Bertilsson S."/>
            <person name="Dopson M."/>
        </authorList>
    </citation>
    <scope>NUCLEOTIDE SEQUENCE</scope>
    <source>
        <strain evidence="2">MM415A00321</strain>
        <strain evidence="1">MM415B00326</strain>
    </source>
</reference>
<sequence length="59" mass="7144">MSKYKEEIAGRWITPVKKGYRMRCCDCGLVHKIDFRGKNVQFRVFRDNRATGQIRRHMR</sequence>
<protein>
    <submittedName>
        <fullName evidence="1">Uncharacterized protein</fullName>
    </submittedName>
</protein>
<organism evidence="1">
    <name type="scientific">viral metagenome</name>
    <dbReference type="NCBI Taxonomy" id="1070528"/>
    <lineage>
        <taxon>unclassified sequences</taxon>
        <taxon>metagenomes</taxon>
        <taxon>organismal metagenomes</taxon>
    </lineage>
</organism>
<accession>A0A6M3JAG3</accession>
<dbReference type="AlphaFoldDB" id="A0A6M3JAG3"/>
<dbReference type="EMBL" id="MT141561">
    <property type="protein sequence ID" value="QJA66870.1"/>
    <property type="molecule type" value="Genomic_DNA"/>
</dbReference>
<evidence type="ECO:0000313" key="1">
    <source>
        <dbReference type="EMBL" id="QJA66870.1"/>
    </source>
</evidence>
<gene>
    <name evidence="2" type="ORF">MM415A00321_0012</name>
    <name evidence="1" type="ORF">MM415B00326_0070</name>
</gene>
<dbReference type="EMBL" id="MT142502">
    <property type="protein sequence ID" value="QJA83032.1"/>
    <property type="molecule type" value="Genomic_DNA"/>
</dbReference>
<evidence type="ECO:0000313" key="2">
    <source>
        <dbReference type="EMBL" id="QJA83032.1"/>
    </source>
</evidence>
<proteinExistence type="predicted"/>
<name>A0A6M3JAG3_9ZZZZ</name>